<sequence length="733" mass="81373">MAKGEKVWPSQVASRAYADINYIMVDNPDGKTIGRLPKDDLKNGLQIEGIELSAVEGGASSAEATVLENGPAGQIRKREASPGWYSVGGELVEAGLGKRWIWFWENDAWSLIDMGELPQVDTSTLLPKKDMSSPNLFSEDMLVGMNISTSNTIQVNENAKSFFFPVDLGESFRLYRPQALSDRFRYGFTAVPPAQSVAVTGVTATSMTEYDNINALAKGYIFVYVSSPTDIDPVFSNISFVRYYKGTDFASKEDLKLVSESTVSYRNQFNTSDLKPLGLNASGVVVDSSPNARSVFFPVDQADILDLYRDKASTNRFRYGFASTYPVAGTPLSGIVDTSTTEYRDVNTPLSGYFFVYLSDGNDLDNRDFSNIVFVNRSQTKPVDNLDSEDSERPLSGKQGKVLKSMIENGGGGSSSPSTYMFGKFNEIYRSPAMPDVSPGNTTDLSTMTAEAFYVLMDDLVSAHPLGFTKSLIGYGANISNQPDTSLPIYEYSLVPEMVQPAQANNGGYLSDPPVIALSCGLHGDEKLAPWVLYHFLKEMLENPTNEILSSIRNNVTIKFVPLFNPYGFTNNIRPNINNVDLNRNFAISTPQQETLVAKQWAYNNRDCALFIDFHNNYFSQAGCAYCITDNDAEARVVSSMFRRMSPLWKSKYFPSQTDNYTRGHVRAISTVNGYTTIFLYYALNTLEIKSSCILEFTKSWTDNVTWYKAEPSEIGMEVLGNTLLSLLDYKSR</sequence>
<dbReference type="InterPro" id="IPR057246">
    <property type="entry name" value="CARBOXYPEPT_ZN_1"/>
</dbReference>
<organism evidence="4 5">
    <name type="scientific">Sphingobacterium suaedae</name>
    <dbReference type="NCBI Taxonomy" id="1686402"/>
    <lineage>
        <taxon>Bacteria</taxon>
        <taxon>Pseudomonadati</taxon>
        <taxon>Bacteroidota</taxon>
        <taxon>Sphingobacteriia</taxon>
        <taxon>Sphingobacteriales</taxon>
        <taxon>Sphingobacteriaceae</taxon>
        <taxon>Sphingobacterium</taxon>
    </lineage>
</organism>
<dbReference type="Pfam" id="PF00246">
    <property type="entry name" value="Peptidase_M14"/>
    <property type="match status" value="1"/>
</dbReference>
<dbReference type="Gene3D" id="3.40.630.10">
    <property type="entry name" value="Zn peptidases"/>
    <property type="match status" value="1"/>
</dbReference>
<reference evidence="5" key="1">
    <citation type="journal article" date="2019" name="Int. J. Syst. Evol. Microbiol.">
        <title>The Global Catalogue of Microorganisms (GCM) 10K type strain sequencing project: providing services to taxonomists for standard genome sequencing and annotation.</title>
        <authorList>
            <consortium name="The Broad Institute Genomics Platform"/>
            <consortium name="The Broad Institute Genome Sequencing Center for Infectious Disease"/>
            <person name="Wu L."/>
            <person name="Ma J."/>
        </authorList>
    </citation>
    <scope>NUCLEOTIDE SEQUENCE [LARGE SCALE GENOMIC DNA]</scope>
    <source>
        <strain evidence="5">KCTC 42662</strain>
    </source>
</reference>
<gene>
    <name evidence="4" type="ORF">ACFSR5_08500</name>
</gene>
<dbReference type="PROSITE" id="PS52035">
    <property type="entry name" value="PEPTIDASE_M14"/>
    <property type="match status" value="1"/>
</dbReference>
<evidence type="ECO:0000256" key="2">
    <source>
        <dbReference type="PROSITE-ProRule" id="PRU01379"/>
    </source>
</evidence>
<evidence type="ECO:0000313" key="5">
    <source>
        <dbReference type="Proteomes" id="UP001597545"/>
    </source>
</evidence>
<evidence type="ECO:0000313" key="4">
    <source>
        <dbReference type="EMBL" id="MFD2547682.1"/>
    </source>
</evidence>
<protein>
    <submittedName>
        <fullName evidence="4">DUF2817 domain-containing protein</fullName>
    </submittedName>
</protein>
<dbReference type="InterPro" id="IPR000834">
    <property type="entry name" value="Peptidase_M14"/>
</dbReference>
<proteinExistence type="inferred from homology"/>
<dbReference type="RefSeq" id="WP_380902672.1">
    <property type="nucleotide sequence ID" value="NZ_JBHUEG010000007.1"/>
</dbReference>
<feature type="domain" description="Peptidase M14" evidence="3">
    <location>
        <begin position="446"/>
        <end position="733"/>
    </location>
</feature>
<keyword evidence="5" id="KW-1185">Reference proteome</keyword>
<accession>A0ABW5KF99</accession>
<comment type="caution">
    <text evidence="2">Lacks conserved residue(s) required for the propagation of feature annotation.</text>
</comment>
<dbReference type="PROSITE" id="PS00132">
    <property type="entry name" value="CARBOXYPEPT_ZN_1"/>
    <property type="match status" value="1"/>
</dbReference>
<name>A0ABW5KF99_9SPHI</name>
<evidence type="ECO:0000256" key="1">
    <source>
        <dbReference type="ARBA" id="ARBA00005988"/>
    </source>
</evidence>
<dbReference type="Proteomes" id="UP001597545">
    <property type="component" value="Unassembled WGS sequence"/>
</dbReference>
<comment type="caution">
    <text evidence="4">The sequence shown here is derived from an EMBL/GenBank/DDBJ whole genome shotgun (WGS) entry which is preliminary data.</text>
</comment>
<dbReference type="SUPFAM" id="SSF53187">
    <property type="entry name" value="Zn-dependent exopeptidases"/>
    <property type="match status" value="1"/>
</dbReference>
<dbReference type="EMBL" id="JBHULR010000003">
    <property type="protein sequence ID" value="MFD2547682.1"/>
    <property type="molecule type" value="Genomic_DNA"/>
</dbReference>
<evidence type="ECO:0000259" key="3">
    <source>
        <dbReference type="PROSITE" id="PS52035"/>
    </source>
</evidence>
<comment type="similarity">
    <text evidence="1 2">Belongs to the peptidase M14 family.</text>
</comment>